<dbReference type="AlphaFoldDB" id="A0AAX3CZ76"/>
<dbReference type="RefSeq" id="WP_064378520.1">
    <property type="nucleotide sequence ID" value="NZ_CABGVB010000055.1"/>
</dbReference>
<dbReference type="SMART" id="SM00990">
    <property type="entry name" value="VRR_NUC"/>
    <property type="match status" value="1"/>
</dbReference>
<dbReference type="GO" id="GO:0004518">
    <property type="term" value="F:nuclease activity"/>
    <property type="evidence" value="ECO:0007669"/>
    <property type="project" value="UniProtKB-KW"/>
</dbReference>
<reference evidence="5" key="1">
    <citation type="submission" date="2022-08" db="EMBL/GenBank/DDBJ databases">
        <title>Genomic characterization and comparative genomic analysis of a strain of klebsiella michiganensis carrying blaKPC-2 isolated from the blood of children with very preterm bloodstream infection.</title>
        <authorList>
            <person name="Zhang N."/>
        </authorList>
    </citation>
    <scope>NUCLEOTIDE SEQUENCE</scope>
    <source>
        <strain evidence="5">BSI-KPN166</strain>
    </source>
</reference>
<dbReference type="Pfam" id="PF08774">
    <property type="entry name" value="VRR_NUC"/>
    <property type="match status" value="1"/>
</dbReference>
<feature type="domain" description="VRR-NUC" evidence="4">
    <location>
        <begin position="143"/>
        <end position="243"/>
    </location>
</feature>
<evidence type="ECO:0000256" key="2">
    <source>
        <dbReference type="ARBA" id="ARBA00022722"/>
    </source>
</evidence>
<evidence type="ECO:0000256" key="3">
    <source>
        <dbReference type="ARBA" id="ARBA00022801"/>
    </source>
</evidence>
<accession>A0AAX3CZ76</accession>
<organism evidence="5 6">
    <name type="scientific">Klebsiella michiganensis</name>
    <dbReference type="NCBI Taxonomy" id="1134687"/>
    <lineage>
        <taxon>Bacteria</taxon>
        <taxon>Pseudomonadati</taxon>
        <taxon>Pseudomonadota</taxon>
        <taxon>Gammaproteobacteria</taxon>
        <taxon>Enterobacterales</taxon>
        <taxon>Enterobacteriaceae</taxon>
        <taxon>Klebsiella/Raoultella group</taxon>
        <taxon>Klebsiella</taxon>
    </lineage>
</organism>
<dbReference type="Proteomes" id="UP001060345">
    <property type="component" value="Chromosome"/>
</dbReference>
<protein>
    <submittedName>
        <fullName evidence="5">VRR-NUC domain-containing protein</fullName>
    </submittedName>
</protein>
<dbReference type="EMBL" id="CP102103">
    <property type="protein sequence ID" value="UWZ76382.1"/>
    <property type="molecule type" value="Genomic_DNA"/>
</dbReference>
<evidence type="ECO:0000313" key="6">
    <source>
        <dbReference type="Proteomes" id="UP001060345"/>
    </source>
</evidence>
<evidence type="ECO:0000259" key="4">
    <source>
        <dbReference type="SMART" id="SM00990"/>
    </source>
</evidence>
<evidence type="ECO:0000256" key="1">
    <source>
        <dbReference type="ARBA" id="ARBA00001946"/>
    </source>
</evidence>
<comment type="cofactor">
    <cofactor evidence="1">
        <name>Mg(2+)</name>
        <dbReference type="ChEBI" id="CHEBI:18420"/>
    </cofactor>
</comment>
<name>A0AAX3CZ76_9ENTR</name>
<keyword evidence="3" id="KW-0378">Hydrolase</keyword>
<dbReference type="InterPro" id="IPR014883">
    <property type="entry name" value="VRR_NUC"/>
</dbReference>
<proteinExistence type="predicted"/>
<dbReference type="GO" id="GO:0016788">
    <property type="term" value="F:hydrolase activity, acting on ester bonds"/>
    <property type="evidence" value="ECO:0007669"/>
    <property type="project" value="InterPro"/>
</dbReference>
<gene>
    <name evidence="5" type="ORF">NP224_12145</name>
</gene>
<evidence type="ECO:0000313" key="5">
    <source>
        <dbReference type="EMBL" id="UWZ76382.1"/>
    </source>
</evidence>
<keyword evidence="2" id="KW-0540">Nuclease</keyword>
<sequence length="435" mass="48479">MASGKKSATIPGTSTKKTPTVIQPAGTVAQVTNPLDLWYLCEKVNYALKFPKISSSGAILYQRVVTRLIRFDDRNFDYHFPYIGEVGYDMTRNPPAPIMSQRNPNWPSSFPLSKFWAIKKGYDFRMRGLGISDVVVERISELMPLDELENILGPELRSQSGKSKAVPNDLENLLKGKRGLFRIPDVIRINNTMLTGKQAFTQQNIHTVIEIKFPGDKLSPEQQIAYQRIAGDRQKFRLLETKVCQIDGKRKREWIRDAKKEPVYLPVGLAGHKPLPEGMEPYPLLEGEIQQEFEAVQQHFAPLIPANYDMPRLEPMPDPALLAMQQQQLEQARGQLGMAVGGPFFAISGGIVLVTGVGALPAVGFGGLELLGKAGEQVVRYATSLLVGGGSVRYATASQDEQPSTKLQQKYSDDGISKFLIDVTRTQQECIYWPD</sequence>